<dbReference type="EMBL" id="HBUF01342655">
    <property type="protein sequence ID" value="CAG6705696.1"/>
    <property type="molecule type" value="Transcribed_RNA"/>
</dbReference>
<keyword evidence="9 14" id="KW-1133">Transmembrane helix</keyword>
<feature type="transmembrane region" description="Helical" evidence="14">
    <location>
        <begin position="70"/>
        <end position="89"/>
    </location>
</feature>
<accession>A0A8D9AUE6</accession>
<evidence type="ECO:0000256" key="11">
    <source>
        <dbReference type="ARBA" id="ARBA00023136"/>
    </source>
</evidence>
<keyword evidence="7" id="KW-0999">Mitochondrion inner membrane</keyword>
<evidence type="ECO:0000313" key="15">
    <source>
        <dbReference type="EMBL" id="CAG6769926.1"/>
    </source>
</evidence>
<evidence type="ECO:0000256" key="14">
    <source>
        <dbReference type="SAM" id="Phobius"/>
    </source>
</evidence>
<dbReference type="Pfam" id="PF07225">
    <property type="entry name" value="NDUF_B4"/>
    <property type="match status" value="1"/>
</dbReference>
<evidence type="ECO:0000256" key="13">
    <source>
        <dbReference type="ARBA" id="ARBA00030987"/>
    </source>
</evidence>
<dbReference type="EMBL" id="HBUF01580219">
    <property type="protein sequence ID" value="CAG6769928.1"/>
    <property type="molecule type" value="Transcribed_RNA"/>
</dbReference>
<dbReference type="EMBL" id="HBUF01342654">
    <property type="protein sequence ID" value="CAG6705695.1"/>
    <property type="molecule type" value="Transcribed_RNA"/>
</dbReference>
<keyword evidence="6 14" id="KW-0812">Transmembrane</keyword>
<keyword evidence="8" id="KW-0249">Electron transport</keyword>
<dbReference type="EMBL" id="HBUF01134676">
    <property type="protein sequence ID" value="CAG6644984.1"/>
    <property type="molecule type" value="Transcribed_RNA"/>
</dbReference>
<dbReference type="EMBL" id="HBUF01580218">
    <property type="protein sequence ID" value="CAG6769926.1"/>
    <property type="molecule type" value="Transcribed_RNA"/>
</dbReference>
<evidence type="ECO:0000256" key="6">
    <source>
        <dbReference type="ARBA" id="ARBA00022692"/>
    </source>
</evidence>
<name>A0A8D9AUE6_9HEMI</name>
<dbReference type="EMBL" id="HBUF01580223">
    <property type="protein sequence ID" value="CAG6769936.1"/>
    <property type="molecule type" value="Transcribed_RNA"/>
</dbReference>
<keyword evidence="10" id="KW-0496">Mitochondrion</keyword>
<evidence type="ECO:0000256" key="10">
    <source>
        <dbReference type="ARBA" id="ARBA00023128"/>
    </source>
</evidence>
<evidence type="ECO:0000256" key="1">
    <source>
        <dbReference type="ARBA" id="ARBA00004434"/>
    </source>
</evidence>
<organism evidence="15">
    <name type="scientific">Cacopsylla melanoneura</name>
    <dbReference type="NCBI Taxonomy" id="428564"/>
    <lineage>
        <taxon>Eukaryota</taxon>
        <taxon>Metazoa</taxon>
        <taxon>Ecdysozoa</taxon>
        <taxon>Arthropoda</taxon>
        <taxon>Hexapoda</taxon>
        <taxon>Insecta</taxon>
        <taxon>Pterygota</taxon>
        <taxon>Neoptera</taxon>
        <taxon>Paraneoptera</taxon>
        <taxon>Hemiptera</taxon>
        <taxon>Sternorrhyncha</taxon>
        <taxon>Psylloidea</taxon>
        <taxon>Psyllidae</taxon>
        <taxon>Psyllinae</taxon>
        <taxon>Cacopsylla</taxon>
    </lineage>
</organism>
<evidence type="ECO:0000256" key="5">
    <source>
        <dbReference type="ARBA" id="ARBA00022660"/>
    </source>
</evidence>
<evidence type="ECO:0000256" key="9">
    <source>
        <dbReference type="ARBA" id="ARBA00022989"/>
    </source>
</evidence>
<evidence type="ECO:0000256" key="2">
    <source>
        <dbReference type="ARBA" id="ARBA00007260"/>
    </source>
</evidence>
<proteinExistence type="inferred from homology"/>
<evidence type="ECO:0000256" key="3">
    <source>
        <dbReference type="ARBA" id="ARBA00018681"/>
    </source>
</evidence>
<keyword evidence="4" id="KW-0813">Transport</keyword>
<comment type="similarity">
    <text evidence="2">Belongs to the complex I NDUFB4 subunit family.</text>
</comment>
<dbReference type="EMBL" id="HBUF01580220">
    <property type="protein sequence ID" value="CAG6769930.1"/>
    <property type="molecule type" value="Transcribed_RNA"/>
</dbReference>
<comment type="subcellular location">
    <subcellularLocation>
        <location evidence="1">Mitochondrion inner membrane</location>
        <topology evidence="1">Single-pass membrane protein</topology>
    </subcellularLocation>
</comment>
<dbReference type="EMBL" id="HBUF01580221">
    <property type="protein sequence ID" value="CAG6769932.1"/>
    <property type="molecule type" value="Transcribed_RNA"/>
</dbReference>
<dbReference type="PANTHER" id="PTHR15469:SF0">
    <property type="entry name" value="NADH DEHYDROGENASE [UBIQUINONE] 1 BETA SUBCOMPLEX SUBUNIT 4"/>
    <property type="match status" value="1"/>
</dbReference>
<protein>
    <recommendedName>
        <fullName evidence="3">NADH dehydrogenase [ubiquinone] 1 beta subcomplex subunit 4</fullName>
    </recommendedName>
    <alternativeName>
        <fullName evidence="12">Complex I-B15</fullName>
    </alternativeName>
    <alternativeName>
        <fullName evidence="13">NADH-ubiquinone oxidoreductase B15 subunit</fullName>
    </alternativeName>
</protein>
<dbReference type="GO" id="GO:0005743">
    <property type="term" value="C:mitochondrial inner membrane"/>
    <property type="evidence" value="ECO:0007669"/>
    <property type="project" value="UniProtKB-SubCell"/>
</dbReference>
<dbReference type="InterPro" id="IPR009866">
    <property type="entry name" value="NADH_UbQ_OxRdtase_NDUFB4_su"/>
</dbReference>
<dbReference type="PANTHER" id="PTHR15469">
    <property type="entry name" value="NADH-UBIQUINONE OXIDOREDUCTASE B15 SUBUNIT"/>
    <property type="match status" value="1"/>
</dbReference>
<keyword evidence="5" id="KW-0679">Respiratory chain</keyword>
<evidence type="ECO:0000256" key="4">
    <source>
        <dbReference type="ARBA" id="ARBA00022448"/>
    </source>
</evidence>
<evidence type="ECO:0000256" key="12">
    <source>
        <dbReference type="ARBA" id="ARBA00030212"/>
    </source>
</evidence>
<dbReference type="EMBL" id="HBUF01580224">
    <property type="protein sequence ID" value="CAG6769938.1"/>
    <property type="molecule type" value="Transcribed_RNA"/>
</dbReference>
<evidence type="ECO:0000256" key="7">
    <source>
        <dbReference type="ARBA" id="ARBA00022792"/>
    </source>
</evidence>
<dbReference type="AlphaFoldDB" id="A0A8D9AUE6"/>
<keyword evidence="11 14" id="KW-0472">Membrane</keyword>
<sequence>MDNYDPKMRELVDKKTKIRMALRNEYIKQLYNPHRHATGEGGILFDPGHQRYMTMSTNRYLYFKPSPKTSFLGVTFILVPFVSICYYMMKWKNDEEHRLATGQVSYKDRWNKFM</sequence>
<dbReference type="EMBL" id="HBUF01580225">
    <property type="protein sequence ID" value="CAG6769940.1"/>
    <property type="molecule type" value="Transcribed_RNA"/>
</dbReference>
<reference evidence="15" key="1">
    <citation type="submission" date="2021-05" db="EMBL/GenBank/DDBJ databases">
        <authorList>
            <person name="Alioto T."/>
            <person name="Alioto T."/>
            <person name="Gomez Garrido J."/>
        </authorList>
    </citation>
    <scope>NUCLEOTIDE SEQUENCE</scope>
</reference>
<evidence type="ECO:0000256" key="8">
    <source>
        <dbReference type="ARBA" id="ARBA00022982"/>
    </source>
</evidence>
<dbReference type="EMBL" id="HBUF01580226">
    <property type="protein sequence ID" value="CAG6769942.1"/>
    <property type="molecule type" value="Transcribed_RNA"/>
</dbReference>
<dbReference type="EMBL" id="HBUF01311262">
    <property type="protein sequence ID" value="CAG6693195.1"/>
    <property type="molecule type" value="Transcribed_RNA"/>
</dbReference>
<dbReference type="EMBL" id="HBUF01311261">
    <property type="protein sequence ID" value="CAG6693194.1"/>
    <property type="molecule type" value="Transcribed_RNA"/>
</dbReference>